<sequence>MWRFLTGASQPSKRKLGELEEKPPPESGHTRKFNEKWRTGDGGVVRNWLYFEPESARMSCTVCRQYAKEKNRNNSFVVGNKTMKLETIREHERSRCHIACTNVSRAQSEPLLATPTVSALMAMSEQTSSKIKALFRTVHAIGKKARPFSDFEWMCELDEQKGISVGSTYRNEKQAKVFMHYIAEVERHNIKKKLKNTNFLSITTDGSTDSSVKEEELVYVRFSHKSKIESTFVGIKSVEKADATHISKAISDIMDEVSDDWGSKLVAMGTDGAAVMTGARNGVVSKLKGDRAYIIGIHCMAHRLELSFSDAMRSNAMYQKVEDLLCGLYTFYHTSPLNRANLINSFQALGQQPLLPTRIGGTCWVGHLLCALDHFLRGYRGLIQHLEQIQSPDVQNVRGVQQAKARKYYSTIREAVIVRFCGFLHDTLTHLSSLSTCLQRSVVTIAEAHGALCSTQSVLEKYKTSLHQKRERKFVTVIRQGPMMKATVADCYEGITLTRADDDKALISSQKEVIDRLVENMNHRFQDASVGILHATKLVSFTNWPQSGDEEADFGDAELETLVDHFKPVLESSGVMVERIPDQWTALKSLMYQEPRSLPKMSWIAVNRRFQHSCPDFLALFDLVLSLPPSTAECESGFSTIKQVKTDWRSNLNPETLSDLLMVQLCSPEIRDYDPNAAVMLWHKDCVRSRRPDFMDKENK</sequence>
<feature type="region of interest" description="Disordered" evidence="1">
    <location>
        <begin position="1"/>
        <end position="33"/>
    </location>
</feature>
<dbReference type="InterPro" id="IPR006580">
    <property type="entry name" value="Znf_TTF"/>
</dbReference>
<proteinExistence type="predicted"/>
<dbReference type="InterPro" id="IPR057456">
    <property type="entry name" value="Znf_C17orf113"/>
</dbReference>
<dbReference type="SMART" id="SM00597">
    <property type="entry name" value="ZnF_TTF"/>
    <property type="match status" value="1"/>
</dbReference>
<dbReference type="PANTHER" id="PTHR46880">
    <property type="entry name" value="RAS-ASSOCIATING DOMAIN-CONTAINING PROTEIN"/>
    <property type="match status" value="1"/>
</dbReference>
<evidence type="ECO:0000313" key="4">
    <source>
        <dbReference type="Proteomes" id="UP001529510"/>
    </source>
</evidence>
<feature type="domain" description="TTF-type" evidence="2">
    <location>
        <begin position="29"/>
        <end position="116"/>
    </location>
</feature>
<dbReference type="Pfam" id="PF05699">
    <property type="entry name" value="Dimer_Tnp_hAT"/>
    <property type="match status" value="1"/>
</dbReference>
<evidence type="ECO:0000259" key="2">
    <source>
        <dbReference type="SMART" id="SM00597"/>
    </source>
</evidence>
<dbReference type="Proteomes" id="UP001529510">
    <property type="component" value="Unassembled WGS sequence"/>
</dbReference>
<gene>
    <name evidence="3" type="ORF">M9458_052415</name>
</gene>
<organism evidence="3 4">
    <name type="scientific">Cirrhinus mrigala</name>
    <name type="common">Mrigala</name>
    <dbReference type="NCBI Taxonomy" id="683832"/>
    <lineage>
        <taxon>Eukaryota</taxon>
        <taxon>Metazoa</taxon>
        <taxon>Chordata</taxon>
        <taxon>Craniata</taxon>
        <taxon>Vertebrata</taxon>
        <taxon>Euteleostomi</taxon>
        <taxon>Actinopterygii</taxon>
        <taxon>Neopterygii</taxon>
        <taxon>Teleostei</taxon>
        <taxon>Ostariophysi</taxon>
        <taxon>Cypriniformes</taxon>
        <taxon>Cyprinidae</taxon>
        <taxon>Labeoninae</taxon>
        <taxon>Labeonini</taxon>
        <taxon>Cirrhinus</taxon>
    </lineage>
</organism>
<keyword evidence="4" id="KW-1185">Reference proteome</keyword>
<name>A0ABD0MU66_CIRMR</name>
<comment type="caution">
    <text evidence="3">The sequence shown here is derived from an EMBL/GenBank/DDBJ whole genome shotgun (WGS) entry which is preliminary data.</text>
</comment>
<evidence type="ECO:0000313" key="3">
    <source>
        <dbReference type="EMBL" id="KAL0152692.1"/>
    </source>
</evidence>
<reference evidence="3 4" key="1">
    <citation type="submission" date="2024-05" db="EMBL/GenBank/DDBJ databases">
        <title>Genome sequencing and assembly of Indian major carp, Cirrhinus mrigala (Hamilton, 1822).</title>
        <authorList>
            <person name="Mohindra V."/>
            <person name="Chowdhury L.M."/>
            <person name="Lal K."/>
            <person name="Jena J.K."/>
        </authorList>
    </citation>
    <scope>NUCLEOTIDE SEQUENCE [LARGE SCALE GENOMIC DNA]</scope>
    <source>
        <strain evidence="3">CM1030</strain>
        <tissue evidence="3">Blood</tissue>
    </source>
</reference>
<dbReference type="InterPro" id="IPR012337">
    <property type="entry name" value="RNaseH-like_sf"/>
</dbReference>
<accession>A0ABD0MU66</accession>
<evidence type="ECO:0000256" key="1">
    <source>
        <dbReference type="SAM" id="MobiDB-lite"/>
    </source>
</evidence>
<dbReference type="EMBL" id="JAMKFB020000189">
    <property type="protein sequence ID" value="KAL0152692.1"/>
    <property type="molecule type" value="Genomic_DNA"/>
</dbReference>
<dbReference type="AlphaFoldDB" id="A0ABD0MU66"/>
<protein>
    <recommendedName>
        <fullName evidence="2">TTF-type domain-containing protein</fullName>
    </recommendedName>
</protein>
<dbReference type="InterPro" id="IPR008906">
    <property type="entry name" value="HATC_C_dom"/>
</dbReference>
<feature type="compositionally biased region" description="Basic and acidic residues" evidence="1">
    <location>
        <begin position="15"/>
        <end position="33"/>
    </location>
</feature>
<dbReference type="PANTHER" id="PTHR46880:SF9">
    <property type="entry name" value="ZINC FINGER PROTEIN 862"/>
    <property type="match status" value="1"/>
</dbReference>
<dbReference type="SUPFAM" id="SSF53098">
    <property type="entry name" value="Ribonuclease H-like"/>
    <property type="match status" value="1"/>
</dbReference>
<dbReference type="Pfam" id="PF25431">
    <property type="entry name" value="zf-C17orf113"/>
    <property type="match status" value="1"/>
</dbReference>